<gene>
    <name evidence="1" type="ORF">EMPG_16618</name>
</gene>
<evidence type="ECO:0000313" key="1">
    <source>
        <dbReference type="EMBL" id="KLJ07905.1"/>
    </source>
</evidence>
<dbReference type="Proteomes" id="UP000053573">
    <property type="component" value="Unassembled WGS sequence"/>
</dbReference>
<feature type="non-terminal residue" evidence="1">
    <location>
        <position position="1"/>
    </location>
</feature>
<keyword evidence="2" id="KW-1185">Reference proteome</keyword>
<proteinExistence type="predicted"/>
<dbReference type="OrthoDB" id="10342700at2759"/>
<accession>A0A0H1B957</accession>
<sequence length="82" mass="9310">IDLLGSGYRIMTTEVTWFITIAPELGMVAETRLRREVFSDTVIAWRFEAAPDLYLAFTIIQDLECEADGDLKSFNLHSHNSS</sequence>
<dbReference type="EMBL" id="LDEV01002728">
    <property type="protein sequence ID" value="KLJ07905.1"/>
    <property type="molecule type" value="Genomic_DNA"/>
</dbReference>
<feature type="non-terminal residue" evidence="1">
    <location>
        <position position="82"/>
    </location>
</feature>
<reference evidence="2" key="1">
    <citation type="journal article" date="2015" name="PLoS Genet.">
        <title>The dynamic genome and transcriptome of the human fungal pathogen Blastomyces and close relative Emmonsia.</title>
        <authorList>
            <person name="Munoz J.F."/>
            <person name="Gauthier G.M."/>
            <person name="Desjardins C.A."/>
            <person name="Gallo J.E."/>
            <person name="Holder J."/>
            <person name="Sullivan T.D."/>
            <person name="Marty A.J."/>
            <person name="Carmen J.C."/>
            <person name="Chen Z."/>
            <person name="Ding L."/>
            <person name="Gujja S."/>
            <person name="Magrini V."/>
            <person name="Misas E."/>
            <person name="Mitreva M."/>
            <person name="Priest M."/>
            <person name="Saif S."/>
            <person name="Whiston E.A."/>
            <person name="Young S."/>
            <person name="Zeng Q."/>
            <person name="Goldman W.E."/>
            <person name="Mardis E.R."/>
            <person name="Taylor J.W."/>
            <person name="McEwen J.G."/>
            <person name="Clay O.K."/>
            <person name="Klein B.S."/>
            <person name="Cuomo C.A."/>
        </authorList>
    </citation>
    <scope>NUCLEOTIDE SEQUENCE [LARGE SCALE GENOMIC DNA]</scope>
    <source>
        <strain evidence="2">UAMH 139</strain>
    </source>
</reference>
<organism evidence="1 2">
    <name type="scientific">Blastomyces silverae</name>
    <dbReference type="NCBI Taxonomy" id="2060906"/>
    <lineage>
        <taxon>Eukaryota</taxon>
        <taxon>Fungi</taxon>
        <taxon>Dikarya</taxon>
        <taxon>Ascomycota</taxon>
        <taxon>Pezizomycotina</taxon>
        <taxon>Eurotiomycetes</taxon>
        <taxon>Eurotiomycetidae</taxon>
        <taxon>Onygenales</taxon>
        <taxon>Ajellomycetaceae</taxon>
        <taxon>Blastomyces</taxon>
    </lineage>
</organism>
<dbReference type="AlphaFoldDB" id="A0A0H1B957"/>
<evidence type="ECO:0000313" key="2">
    <source>
        <dbReference type="Proteomes" id="UP000053573"/>
    </source>
</evidence>
<protein>
    <submittedName>
        <fullName evidence="1">Uncharacterized protein</fullName>
    </submittedName>
</protein>
<comment type="caution">
    <text evidence="1">The sequence shown here is derived from an EMBL/GenBank/DDBJ whole genome shotgun (WGS) entry which is preliminary data.</text>
</comment>
<name>A0A0H1B957_9EURO</name>